<dbReference type="EMBL" id="VSSQ01026116">
    <property type="protein sequence ID" value="MPM74668.1"/>
    <property type="molecule type" value="Genomic_DNA"/>
</dbReference>
<sequence>MEAATDTVTAVFTNDRETFTFRVFLNCSAQRAQANARFHHPQRQIQAFLRDAAQTLAQNSRFADDKHFRGVAVVLVFNHSHIDVDDIAVFQKFGVVRDPVAHHFINRDTYGLRIAVVTQAGGNGLLLIHDIVITDTIQLAGADARFNKRFDHFQYISGQAASDAHFFDFFRGLD</sequence>
<name>A0A645CCP6_9ZZZZ</name>
<organism evidence="1">
    <name type="scientific">bioreactor metagenome</name>
    <dbReference type="NCBI Taxonomy" id="1076179"/>
    <lineage>
        <taxon>unclassified sequences</taxon>
        <taxon>metagenomes</taxon>
        <taxon>ecological metagenomes</taxon>
    </lineage>
</organism>
<gene>
    <name evidence="1" type="ORF">SDC9_121657</name>
</gene>
<accession>A0A645CCP6</accession>
<proteinExistence type="predicted"/>
<evidence type="ECO:0000313" key="1">
    <source>
        <dbReference type="EMBL" id="MPM74668.1"/>
    </source>
</evidence>
<protein>
    <submittedName>
        <fullName evidence="1">Uncharacterized protein</fullName>
    </submittedName>
</protein>
<reference evidence="1" key="1">
    <citation type="submission" date="2019-08" db="EMBL/GenBank/DDBJ databases">
        <authorList>
            <person name="Kucharzyk K."/>
            <person name="Murdoch R.W."/>
            <person name="Higgins S."/>
            <person name="Loffler F."/>
        </authorList>
    </citation>
    <scope>NUCLEOTIDE SEQUENCE</scope>
</reference>
<comment type="caution">
    <text evidence="1">The sequence shown here is derived from an EMBL/GenBank/DDBJ whole genome shotgun (WGS) entry which is preliminary data.</text>
</comment>
<dbReference type="AlphaFoldDB" id="A0A645CCP6"/>